<sequence>MDVLTAVAATVALVLTGAVAGVFFAFSTSVLPGLDAIRPGPAVAAMTSMNRAILNPLFLTSFVGPPLVAALTGVLLFTRDATAAALLFLAAAAVYVLGAIAPTAAVNVPLNNALLAAPEPTDDAQAARVWSAYSPRWTRWNHWRAVASLAALALEGVGLMIWNPAT</sequence>
<name>A0A1Q8CLZ4_9PSEU</name>
<dbReference type="AlphaFoldDB" id="A0A1Q8CLZ4"/>
<keyword evidence="1" id="KW-1133">Transmembrane helix</keyword>
<dbReference type="OrthoDB" id="428263at2"/>
<dbReference type="Pfam" id="PF08592">
    <property type="entry name" value="Anthrone_oxy"/>
    <property type="match status" value="1"/>
</dbReference>
<dbReference type="EMBL" id="MSIE01000042">
    <property type="protein sequence ID" value="OLF15376.1"/>
    <property type="molecule type" value="Genomic_DNA"/>
</dbReference>
<evidence type="ECO:0000256" key="1">
    <source>
        <dbReference type="SAM" id="Phobius"/>
    </source>
</evidence>
<keyword evidence="3" id="KW-1185">Reference proteome</keyword>
<evidence type="ECO:0008006" key="4">
    <source>
        <dbReference type="Google" id="ProtNLM"/>
    </source>
</evidence>
<gene>
    <name evidence="2" type="ORF">BU204_22305</name>
</gene>
<feature type="transmembrane region" description="Helical" evidence="1">
    <location>
        <begin position="84"/>
        <end position="105"/>
    </location>
</feature>
<keyword evidence="1" id="KW-0472">Membrane</keyword>
<dbReference type="InterPro" id="IPR013901">
    <property type="entry name" value="Anthrone_oxy"/>
</dbReference>
<reference evidence="2 3" key="1">
    <citation type="submission" date="2016-12" db="EMBL/GenBank/DDBJ databases">
        <title>The draft genome sequence of Actinophytocola sp. 11-183.</title>
        <authorList>
            <person name="Wang W."/>
            <person name="Yuan L."/>
        </authorList>
    </citation>
    <scope>NUCLEOTIDE SEQUENCE [LARGE SCALE GENOMIC DNA]</scope>
    <source>
        <strain evidence="2 3">11-183</strain>
    </source>
</reference>
<dbReference type="STRING" id="1912961.BU204_22305"/>
<keyword evidence="1" id="KW-0812">Transmembrane</keyword>
<dbReference type="RefSeq" id="WP_075127677.1">
    <property type="nucleotide sequence ID" value="NZ_MSIE01000042.1"/>
</dbReference>
<evidence type="ECO:0000313" key="2">
    <source>
        <dbReference type="EMBL" id="OLF15376.1"/>
    </source>
</evidence>
<organism evidence="2 3">
    <name type="scientific">Actinophytocola xanthii</name>
    <dbReference type="NCBI Taxonomy" id="1912961"/>
    <lineage>
        <taxon>Bacteria</taxon>
        <taxon>Bacillati</taxon>
        <taxon>Actinomycetota</taxon>
        <taxon>Actinomycetes</taxon>
        <taxon>Pseudonocardiales</taxon>
        <taxon>Pseudonocardiaceae</taxon>
    </lineage>
</organism>
<accession>A0A1Q8CLZ4</accession>
<dbReference type="Proteomes" id="UP000185596">
    <property type="component" value="Unassembled WGS sequence"/>
</dbReference>
<protein>
    <recommendedName>
        <fullName evidence="4">DUF1772 domain-containing protein</fullName>
    </recommendedName>
</protein>
<feature type="transmembrane region" description="Helical" evidence="1">
    <location>
        <begin position="57"/>
        <end position="77"/>
    </location>
</feature>
<feature type="transmembrane region" description="Helical" evidence="1">
    <location>
        <begin position="143"/>
        <end position="162"/>
    </location>
</feature>
<evidence type="ECO:0000313" key="3">
    <source>
        <dbReference type="Proteomes" id="UP000185596"/>
    </source>
</evidence>
<comment type="caution">
    <text evidence="2">The sequence shown here is derived from an EMBL/GenBank/DDBJ whole genome shotgun (WGS) entry which is preliminary data.</text>
</comment>
<proteinExistence type="predicted"/>